<keyword evidence="3" id="KW-0449">Lipoprotein</keyword>
<evidence type="ECO:0000256" key="1">
    <source>
        <dbReference type="ARBA" id="ARBA00022729"/>
    </source>
</evidence>
<feature type="region of interest" description="Disordered" evidence="2">
    <location>
        <begin position="1"/>
        <end position="30"/>
    </location>
</feature>
<organism evidence="3 4">
    <name type="scientific">Alsobacter ponti</name>
    <dbReference type="NCBI Taxonomy" id="2962936"/>
    <lineage>
        <taxon>Bacteria</taxon>
        <taxon>Pseudomonadati</taxon>
        <taxon>Pseudomonadota</taxon>
        <taxon>Alphaproteobacteria</taxon>
        <taxon>Hyphomicrobiales</taxon>
        <taxon>Alsobacteraceae</taxon>
        <taxon>Alsobacter</taxon>
    </lineage>
</organism>
<gene>
    <name evidence="3" type="ORF">NK718_09060</name>
</gene>
<name>A0ABT1LCJ4_9HYPH</name>
<dbReference type="InterPro" id="IPR004564">
    <property type="entry name" value="OM_lipoprot_carrier_LolA-like"/>
</dbReference>
<keyword evidence="1" id="KW-0732">Signal</keyword>
<feature type="region of interest" description="Disordered" evidence="2">
    <location>
        <begin position="47"/>
        <end position="74"/>
    </location>
</feature>
<accession>A0ABT1LCJ4</accession>
<feature type="compositionally biased region" description="Low complexity" evidence="2">
    <location>
        <begin position="1"/>
        <end position="25"/>
    </location>
</feature>
<keyword evidence="4" id="KW-1185">Reference proteome</keyword>
<sequence>MQLRPPAAAVAPRPAPAATPAAPARIPLPLPRPAEFASATQPVPVAVPSAASPSPAAAPARVAPAPAAPPATVQPAAVDLSPKTVLERVNVALNAMTTLSADFVQVGGNGRRAEGRLYVQKPGRLRFEYNPPASLEIVADGNSVVIRDGRAGTQDLYGIAQTPLKFLLKEKLDLTRDTRVIDVHPAPDLVSVLLEDRSTFGGTSRIELFFDARTYVLRQWVIVDPQGYQTTVNLRNVDQTHRPDPSLFAIDYTKSMPPQMQSNR</sequence>
<evidence type="ECO:0000256" key="2">
    <source>
        <dbReference type="SAM" id="MobiDB-lite"/>
    </source>
</evidence>
<dbReference type="Pfam" id="PF03548">
    <property type="entry name" value="LolA"/>
    <property type="match status" value="1"/>
</dbReference>
<comment type="caution">
    <text evidence="3">The sequence shown here is derived from an EMBL/GenBank/DDBJ whole genome shotgun (WGS) entry which is preliminary data.</text>
</comment>
<reference evidence="3 4" key="1">
    <citation type="submission" date="2022-07" db="EMBL/GenBank/DDBJ databases">
        <authorList>
            <person name="Li W.-J."/>
            <person name="Deng Q.-Q."/>
        </authorList>
    </citation>
    <scope>NUCLEOTIDE SEQUENCE [LARGE SCALE GENOMIC DNA]</scope>
    <source>
        <strain evidence="3 4">SYSU M60028</strain>
    </source>
</reference>
<protein>
    <submittedName>
        <fullName evidence="3">Outer membrane lipoprotein carrier protein LolA</fullName>
    </submittedName>
</protein>
<dbReference type="CDD" id="cd16325">
    <property type="entry name" value="LolA"/>
    <property type="match status" value="1"/>
</dbReference>
<dbReference type="EMBL" id="JANCLU010000007">
    <property type="protein sequence ID" value="MCP8938661.1"/>
    <property type="molecule type" value="Genomic_DNA"/>
</dbReference>
<evidence type="ECO:0000313" key="4">
    <source>
        <dbReference type="Proteomes" id="UP001205890"/>
    </source>
</evidence>
<dbReference type="Proteomes" id="UP001205890">
    <property type="component" value="Unassembled WGS sequence"/>
</dbReference>
<dbReference type="Gene3D" id="2.50.20.10">
    <property type="entry name" value="Lipoprotein localisation LolA/LolB/LppX"/>
    <property type="match status" value="1"/>
</dbReference>
<evidence type="ECO:0000313" key="3">
    <source>
        <dbReference type="EMBL" id="MCP8938661.1"/>
    </source>
</evidence>
<dbReference type="RefSeq" id="WP_254740809.1">
    <property type="nucleotide sequence ID" value="NZ_JANCLU010000007.1"/>
</dbReference>
<proteinExistence type="predicted"/>
<dbReference type="PANTHER" id="PTHR35869:SF1">
    <property type="entry name" value="OUTER-MEMBRANE LIPOPROTEIN CARRIER PROTEIN"/>
    <property type="match status" value="1"/>
</dbReference>
<dbReference type="PANTHER" id="PTHR35869">
    <property type="entry name" value="OUTER-MEMBRANE LIPOPROTEIN CARRIER PROTEIN"/>
    <property type="match status" value="1"/>
</dbReference>
<dbReference type="InterPro" id="IPR029046">
    <property type="entry name" value="LolA/LolB/LppX"/>
</dbReference>
<dbReference type="SUPFAM" id="SSF89392">
    <property type="entry name" value="Prokaryotic lipoproteins and lipoprotein localization factors"/>
    <property type="match status" value="1"/>
</dbReference>